<evidence type="ECO:0000313" key="7">
    <source>
        <dbReference type="EMBL" id="MFC0200824.1"/>
    </source>
</evidence>
<dbReference type="InterPro" id="IPR002104">
    <property type="entry name" value="Integrase_catalytic"/>
</dbReference>
<keyword evidence="4" id="KW-0233">DNA recombination</keyword>
<evidence type="ECO:0000256" key="4">
    <source>
        <dbReference type="ARBA" id="ARBA00023172"/>
    </source>
</evidence>
<organism evidence="7 8">
    <name type="scientific">Paracoccus rhizosphaerae</name>
    <dbReference type="NCBI Taxonomy" id="1133347"/>
    <lineage>
        <taxon>Bacteria</taxon>
        <taxon>Pseudomonadati</taxon>
        <taxon>Pseudomonadota</taxon>
        <taxon>Alphaproteobacteria</taxon>
        <taxon>Rhodobacterales</taxon>
        <taxon>Paracoccaceae</taxon>
        <taxon>Paracoccus</taxon>
    </lineage>
</organism>
<dbReference type="EMBL" id="JBHLWQ010000103">
    <property type="protein sequence ID" value="MFC0200824.1"/>
    <property type="molecule type" value="Genomic_DNA"/>
</dbReference>
<dbReference type="SUPFAM" id="SSF56349">
    <property type="entry name" value="DNA breaking-rejoining enzymes"/>
    <property type="match status" value="1"/>
</dbReference>
<dbReference type="InterPro" id="IPR044068">
    <property type="entry name" value="CB"/>
</dbReference>
<comment type="caution">
    <text evidence="7">The sequence shown here is derived from an EMBL/GenBank/DDBJ whole genome shotgun (WGS) entry which is preliminary data.</text>
</comment>
<evidence type="ECO:0000256" key="2">
    <source>
        <dbReference type="ARBA" id="ARBA00022908"/>
    </source>
</evidence>
<dbReference type="Gene3D" id="1.10.443.10">
    <property type="entry name" value="Intergrase catalytic core"/>
    <property type="match status" value="1"/>
</dbReference>
<accession>A0ABV6CJA0</accession>
<evidence type="ECO:0000256" key="5">
    <source>
        <dbReference type="PROSITE-ProRule" id="PRU01248"/>
    </source>
</evidence>
<dbReference type="PANTHER" id="PTHR30629:SF2">
    <property type="entry name" value="PROPHAGE INTEGRASE INTS-RELATED"/>
    <property type="match status" value="1"/>
</dbReference>
<keyword evidence="3 5" id="KW-0238">DNA-binding</keyword>
<dbReference type="Gene3D" id="1.10.150.130">
    <property type="match status" value="1"/>
</dbReference>
<evidence type="ECO:0000313" key="8">
    <source>
        <dbReference type="Proteomes" id="UP001589795"/>
    </source>
</evidence>
<keyword evidence="8" id="KW-1185">Reference proteome</keyword>
<name>A0ABV6CJA0_9RHOB</name>
<evidence type="ECO:0000259" key="6">
    <source>
        <dbReference type="PROSITE" id="PS51900"/>
    </source>
</evidence>
<gene>
    <name evidence="7" type="ORF">ACFFIZ_11015</name>
</gene>
<keyword evidence="2" id="KW-0229">DNA integration</keyword>
<dbReference type="InterPro" id="IPR011010">
    <property type="entry name" value="DNA_brk_join_enz"/>
</dbReference>
<feature type="domain" description="Core-binding (CB)" evidence="6">
    <location>
        <begin position="13"/>
        <end position="95"/>
    </location>
</feature>
<sequence length="294" mass="33191">MIRQLQGAPQPSDTIGALIDAYIAAWPGLRRKLTPSTQDTYRRYLEVIRGLWGNLPAEDLRPADVEALMDKIGTEKPGRANNILYALRSMTSWARGPRGLLSTDPTHGVSTFKSNEGHKPWTAEQLAFAEKNLTGMLRRAFFLARYTGQRASDIIRLGWTDVDGDTLTLRQKKTGVQPVCPIFPELEREMATWEKRPGPFLLQDSGKNAGKVVTTNQLWKVFDAAREKHPELKDAVWHGLRANAVIRLRQDGMSALQISATIGMSVEMVERYSRHQDRKAAAKAVLREYRERKL</sequence>
<dbReference type="PANTHER" id="PTHR30629">
    <property type="entry name" value="PROPHAGE INTEGRASE"/>
    <property type="match status" value="1"/>
</dbReference>
<evidence type="ECO:0000256" key="1">
    <source>
        <dbReference type="ARBA" id="ARBA00008857"/>
    </source>
</evidence>
<reference evidence="7 8" key="1">
    <citation type="submission" date="2024-09" db="EMBL/GenBank/DDBJ databases">
        <authorList>
            <person name="Sun Q."/>
            <person name="Mori K."/>
        </authorList>
    </citation>
    <scope>NUCLEOTIDE SEQUENCE [LARGE SCALE GENOMIC DNA]</scope>
    <source>
        <strain evidence="7 8">CCM 7904</strain>
    </source>
</reference>
<dbReference type="InterPro" id="IPR010998">
    <property type="entry name" value="Integrase_recombinase_N"/>
</dbReference>
<dbReference type="InterPro" id="IPR050808">
    <property type="entry name" value="Phage_Integrase"/>
</dbReference>
<dbReference type="RefSeq" id="WP_265507956.1">
    <property type="nucleotide sequence ID" value="NZ_JAOTBE010000049.1"/>
</dbReference>
<dbReference type="PROSITE" id="PS51900">
    <property type="entry name" value="CB"/>
    <property type="match status" value="1"/>
</dbReference>
<dbReference type="Pfam" id="PF00589">
    <property type="entry name" value="Phage_integrase"/>
    <property type="match status" value="1"/>
</dbReference>
<comment type="similarity">
    <text evidence="1">Belongs to the 'phage' integrase family.</text>
</comment>
<dbReference type="Proteomes" id="UP001589795">
    <property type="component" value="Unassembled WGS sequence"/>
</dbReference>
<protein>
    <submittedName>
        <fullName evidence="7">Tyrosine-type recombinase/integrase</fullName>
    </submittedName>
</protein>
<evidence type="ECO:0000256" key="3">
    <source>
        <dbReference type="ARBA" id="ARBA00023125"/>
    </source>
</evidence>
<dbReference type="InterPro" id="IPR013762">
    <property type="entry name" value="Integrase-like_cat_sf"/>
</dbReference>
<proteinExistence type="inferred from homology"/>